<dbReference type="Proteomes" id="UP000603545">
    <property type="component" value="Unassembled WGS sequence"/>
</dbReference>
<evidence type="ECO:0000313" key="2">
    <source>
        <dbReference type="Proteomes" id="UP000603545"/>
    </source>
</evidence>
<comment type="caution">
    <text evidence="1">The sequence shown here is derived from an EMBL/GenBank/DDBJ whole genome shotgun (WGS) entry which is preliminary data.</text>
</comment>
<gene>
    <name evidence="1" type="ORF">H8E80_04780</name>
</gene>
<evidence type="ECO:0000313" key="1">
    <source>
        <dbReference type="EMBL" id="MBC8199346.1"/>
    </source>
</evidence>
<dbReference type="EMBL" id="JACNLL010000047">
    <property type="protein sequence ID" value="MBC8199346.1"/>
    <property type="molecule type" value="Genomic_DNA"/>
</dbReference>
<reference evidence="1 2" key="1">
    <citation type="submission" date="2020-08" db="EMBL/GenBank/DDBJ databases">
        <title>Bridging the membrane lipid divide: bacteria of the FCB group superphylum have the potential to synthesize archaeal ether lipids.</title>
        <authorList>
            <person name="Villanueva L."/>
            <person name="Von Meijenfeldt F.A.B."/>
            <person name="Westbye A.B."/>
            <person name="Yadav S."/>
            <person name="Hopmans E.C."/>
            <person name="Dutilh B.E."/>
            <person name="Sinninghe Damste J.S."/>
        </authorList>
    </citation>
    <scope>NUCLEOTIDE SEQUENCE [LARGE SCALE GENOMIC DNA]</scope>
    <source>
        <strain evidence="1">NIOZ-UU82</strain>
    </source>
</reference>
<name>A0A8J6N766_9BACT</name>
<accession>A0A8J6N766</accession>
<dbReference type="AlphaFoldDB" id="A0A8J6N766"/>
<organism evidence="1 2">
    <name type="scientific">Candidatus Desulfaltia bathyphila</name>
    <dbReference type="NCBI Taxonomy" id="2841697"/>
    <lineage>
        <taxon>Bacteria</taxon>
        <taxon>Pseudomonadati</taxon>
        <taxon>Thermodesulfobacteriota</taxon>
        <taxon>Desulfobacteria</taxon>
        <taxon>Desulfobacterales</taxon>
        <taxon>Desulfobacterales incertae sedis</taxon>
        <taxon>Candidatus Desulfaltia</taxon>
    </lineage>
</organism>
<protein>
    <submittedName>
        <fullName evidence="1">Uncharacterized protein</fullName>
    </submittedName>
</protein>
<proteinExistence type="predicted"/>
<sequence length="82" mass="9877">MKEQSRIDVIDQIIDEIISELPLKERTGIANMNKEDAEILQRTFDLYVRRKIGSKTEDDEYSDIMNELWERLRETHRLRVVK</sequence>